<organism evidence="1">
    <name type="scientific">marine metagenome</name>
    <dbReference type="NCBI Taxonomy" id="408172"/>
    <lineage>
        <taxon>unclassified sequences</taxon>
        <taxon>metagenomes</taxon>
        <taxon>ecological metagenomes</taxon>
    </lineage>
</organism>
<dbReference type="EMBL" id="UINC01002995">
    <property type="protein sequence ID" value="SVA02345.1"/>
    <property type="molecule type" value="Genomic_DNA"/>
</dbReference>
<dbReference type="NCBIfam" id="TIGR00738">
    <property type="entry name" value="rrf2_super"/>
    <property type="match status" value="1"/>
</dbReference>
<dbReference type="Pfam" id="PF02082">
    <property type="entry name" value="Rrf2"/>
    <property type="match status" value="1"/>
</dbReference>
<dbReference type="GO" id="GO:0003700">
    <property type="term" value="F:DNA-binding transcription factor activity"/>
    <property type="evidence" value="ECO:0007669"/>
    <property type="project" value="TreeGrafter"/>
</dbReference>
<proteinExistence type="predicted"/>
<evidence type="ECO:0000313" key="1">
    <source>
        <dbReference type="EMBL" id="SVA02345.1"/>
    </source>
</evidence>
<dbReference type="Gene3D" id="1.10.10.10">
    <property type="entry name" value="Winged helix-like DNA-binding domain superfamily/Winged helix DNA-binding domain"/>
    <property type="match status" value="1"/>
</dbReference>
<dbReference type="InterPro" id="IPR036390">
    <property type="entry name" value="WH_DNA-bd_sf"/>
</dbReference>
<dbReference type="PROSITE" id="PS51197">
    <property type="entry name" value="HTH_RRF2_2"/>
    <property type="match status" value="1"/>
</dbReference>
<dbReference type="InterPro" id="IPR000944">
    <property type="entry name" value="Tscrpt_reg_Rrf2"/>
</dbReference>
<accession>A0A381SE58</accession>
<dbReference type="AlphaFoldDB" id="A0A381SE58"/>
<dbReference type="GO" id="GO:0005829">
    <property type="term" value="C:cytosol"/>
    <property type="evidence" value="ECO:0007669"/>
    <property type="project" value="TreeGrafter"/>
</dbReference>
<dbReference type="InterPro" id="IPR036388">
    <property type="entry name" value="WH-like_DNA-bd_sf"/>
</dbReference>
<protein>
    <recommendedName>
        <fullName evidence="2">Rrf2 family transcriptional regulator</fullName>
    </recommendedName>
</protein>
<sequence length="130" mass="14508">MLKITRKVEYALIAVRHLEETSEKLVSVNEISKLYGIPRELLAKTMQKLASANIVKSVKGPRGGYKTTNKAANTTLNDFFEILEGPTAIMDCYFESGCDHLTSCNIRTPINKINNSIRNLFDNLTLADIS</sequence>
<dbReference type="PANTHER" id="PTHR33221:SF15">
    <property type="entry name" value="HTH-TYPE TRANSCRIPTIONAL REGULATOR YWGB-RELATED"/>
    <property type="match status" value="1"/>
</dbReference>
<name>A0A381SE58_9ZZZZ</name>
<evidence type="ECO:0008006" key="2">
    <source>
        <dbReference type="Google" id="ProtNLM"/>
    </source>
</evidence>
<dbReference type="SUPFAM" id="SSF46785">
    <property type="entry name" value="Winged helix' DNA-binding domain"/>
    <property type="match status" value="1"/>
</dbReference>
<reference evidence="1" key="1">
    <citation type="submission" date="2018-05" db="EMBL/GenBank/DDBJ databases">
        <authorList>
            <person name="Lanie J.A."/>
            <person name="Ng W.-L."/>
            <person name="Kazmierczak K.M."/>
            <person name="Andrzejewski T.M."/>
            <person name="Davidsen T.M."/>
            <person name="Wayne K.J."/>
            <person name="Tettelin H."/>
            <person name="Glass J.I."/>
            <person name="Rusch D."/>
            <person name="Podicherti R."/>
            <person name="Tsui H.-C.T."/>
            <person name="Winkler M.E."/>
        </authorList>
    </citation>
    <scope>NUCLEOTIDE SEQUENCE</scope>
</reference>
<gene>
    <name evidence="1" type="ORF">METZ01_LOCUS55199</name>
</gene>
<dbReference type="PANTHER" id="PTHR33221">
    <property type="entry name" value="WINGED HELIX-TURN-HELIX TRANSCRIPTIONAL REGULATOR, RRF2 FAMILY"/>
    <property type="match status" value="1"/>
</dbReference>